<dbReference type="RefSeq" id="WP_058510440.1">
    <property type="nucleotide sequence ID" value="NZ_DAIOMV010000001.1"/>
</dbReference>
<reference evidence="8 9" key="1">
    <citation type="submission" date="2015-11" db="EMBL/GenBank/DDBJ databases">
        <title>Genomic analysis of 38 Legionella species identifies large and diverse effector repertoires.</title>
        <authorList>
            <person name="Burstein D."/>
            <person name="Amaro F."/>
            <person name="Zusman T."/>
            <person name="Lifshitz Z."/>
            <person name="Cohen O."/>
            <person name="Gilbert J.A."/>
            <person name="Pupko T."/>
            <person name="Shuman H.A."/>
            <person name="Segal G."/>
        </authorList>
    </citation>
    <scope>NUCLEOTIDE SEQUENCE [LARGE SCALE GENOMIC DNA]</scope>
    <source>
        <strain evidence="8 9">IMVS3376</strain>
    </source>
</reference>
<gene>
    <name evidence="8" type="ORF">Lste_1492</name>
</gene>
<dbReference type="STRING" id="947033.Lste_1492"/>
<dbReference type="InterPro" id="IPR015797">
    <property type="entry name" value="NUDIX_hydrolase-like_dom_sf"/>
</dbReference>
<accession>A0A0W0ZHJ3</accession>
<keyword evidence="5" id="KW-0460">Magnesium</keyword>
<keyword evidence="6" id="KW-0464">Manganese</keyword>
<comment type="caution">
    <text evidence="8">The sequence shown here is derived from an EMBL/GenBank/DDBJ whole genome shotgun (WGS) entry which is preliminary data.</text>
</comment>
<keyword evidence="3" id="KW-0479">Metal-binding</keyword>
<evidence type="ECO:0000256" key="3">
    <source>
        <dbReference type="ARBA" id="ARBA00022723"/>
    </source>
</evidence>
<dbReference type="Gene3D" id="3.90.79.10">
    <property type="entry name" value="Nucleoside Triphosphate Pyrophosphohydrolase"/>
    <property type="match status" value="1"/>
</dbReference>
<name>A0A0W0ZHJ3_9GAMM</name>
<dbReference type="OrthoDB" id="9802805at2"/>
<sequence length="168" mass="19372">MDLNELKGKRIVHSAVVVLYEQLSDSLILTKRSDQLRAHPGEICFPGGSWEEGDENYYATALRELQEELGIDSDRVTLIKELNAQRTLLGSIIHPWYASVESVQPYQLNQQEVVRLISIPMTLVQDAKNYKDYIFDREGRRYVTCEFTANEDWVWGATAHIMKQLVLK</sequence>
<dbReference type="Proteomes" id="UP000054926">
    <property type="component" value="Unassembled WGS sequence"/>
</dbReference>
<comment type="cofactor">
    <cofactor evidence="2">
        <name>Mg(2+)</name>
        <dbReference type="ChEBI" id="CHEBI:18420"/>
    </cofactor>
</comment>
<dbReference type="InterPro" id="IPR045121">
    <property type="entry name" value="CoAse"/>
</dbReference>
<dbReference type="PATRIC" id="fig|947033.5.peg.1585"/>
<evidence type="ECO:0000313" key="9">
    <source>
        <dbReference type="Proteomes" id="UP000054926"/>
    </source>
</evidence>
<keyword evidence="9" id="KW-1185">Reference proteome</keyword>
<dbReference type="CDD" id="cd03426">
    <property type="entry name" value="NUDIX_CoAse_Nudt7"/>
    <property type="match status" value="1"/>
</dbReference>
<dbReference type="EMBL" id="LNYY01000019">
    <property type="protein sequence ID" value="KTD68334.1"/>
    <property type="molecule type" value="Genomic_DNA"/>
</dbReference>
<evidence type="ECO:0000256" key="5">
    <source>
        <dbReference type="ARBA" id="ARBA00022842"/>
    </source>
</evidence>
<evidence type="ECO:0000256" key="1">
    <source>
        <dbReference type="ARBA" id="ARBA00001936"/>
    </source>
</evidence>
<protein>
    <submittedName>
        <fullName evidence="8">MutT/nudix family transporter protein</fullName>
    </submittedName>
</protein>
<evidence type="ECO:0000256" key="2">
    <source>
        <dbReference type="ARBA" id="ARBA00001946"/>
    </source>
</evidence>
<keyword evidence="4" id="KW-0378">Hydrolase</keyword>
<dbReference type="GO" id="GO:0046872">
    <property type="term" value="F:metal ion binding"/>
    <property type="evidence" value="ECO:0007669"/>
    <property type="project" value="UniProtKB-KW"/>
</dbReference>
<evidence type="ECO:0000259" key="7">
    <source>
        <dbReference type="PROSITE" id="PS51462"/>
    </source>
</evidence>
<dbReference type="InterPro" id="IPR000086">
    <property type="entry name" value="NUDIX_hydrolase_dom"/>
</dbReference>
<comment type="cofactor">
    <cofactor evidence="1">
        <name>Mn(2+)</name>
        <dbReference type="ChEBI" id="CHEBI:29035"/>
    </cofactor>
</comment>
<dbReference type="Pfam" id="PF00293">
    <property type="entry name" value="NUDIX"/>
    <property type="match status" value="1"/>
</dbReference>
<dbReference type="AlphaFoldDB" id="A0A0W0ZHJ3"/>
<dbReference type="PANTHER" id="PTHR12992">
    <property type="entry name" value="NUDIX HYDROLASE"/>
    <property type="match status" value="1"/>
</dbReference>
<evidence type="ECO:0000256" key="4">
    <source>
        <dbReference type="ARBA" id="ARBA00022801"/>
    </source>
</evidence>
<feature type="domain" description="Nudix hydrolase" evidence="7">
    <location>
        <begin position="9"/>
        <end position="168"/>
    </location>
</feature>
<dbReference type="GO" id="GO:0010945">
    <property type="term" value="F:coenzyme A diphosphatase activity"/>
    <property type="evidence" value="ECO:0007669"/>
    <property type="project" value="InterPro"/>
</dbReference>
<dbReference type="PANTHER" id="PTHR12992:SF11">
    <property type="entry name" value="MITOCHONDRIAL COENZYME A DIPHOSPHATASE NUDT8"/>
    <property type="match status" value="1"/>
</dbReference>
<dbReference type="SUPFAM" id="SSF55811">
    <property type="entry name" value="Nudix"/>
    <property type="match status" value="1"/>
</dbReference>
<proteinExistence type="predicted"/>
<organism evidence="8 9">
    <name type="scientific">Legionella steelei</name>
    <dbReference type="NCBI Taxonomy" id="947033"/>
    <lineage>
        <taxon>Bacteria</taxon>
        <taxon>Pseudomonadati</taxon>
        <taxon>Pseudomonadota</taxon>
        <taxon>Gammaproteobacteria</taxon>
        <taxon>Legionellales</taxon>
        <taxon>Legionellaceae</taxon>
        <taxon>Legionella</taxon>
    </lineage>
</organism>
<evidence type="ECO:0000256" key="6">
    <source>
        <dbReference type="ARBA" id="ARBA00023211"/>
    </source>
</evidence>
<dbReference type="PROSITE" id="PS51462">
    <property type="entry name" value="NUDIX"/>
    <property type="match status" value="1"/>
</dbReference>
<evidence type="ECO:0000313" key="8">
    <source>
        <dbReference type="EMBL" id="KTD68334.1"/>
    </source>
</evidence>